<accession>A0A1R2AM54</accession>
<keyword evidence="2" id="KW-0812">Transmembrane</keyword>
<dbReference type="PANTHER" id="PTHR10153">
    <property type="entry name" value="SMALL CONDUCTANCE CALCIUM-ACTIVATED POTASSIUM CHANNEL"/>
    <property type="match status" value="1"/>
</dbReference>
<gene>
    <name evidence="4" type="ORF">SteCoe_37969</name>
</gene>
<keyword evidence="5" id="KW-1185">Reference proteome</keyword>
<evidence type="ECO:0000313" key="4">
    <source>
        <dbReference type="EMBL" id="OMJ65574.1"/>
    </source>
</evidence>
<feature type="domain" description="Potassium channel" evidence="3">
    <location>
        <begin position="284"/>
        <end position="339"/>
    </location>
</feature>
<evidence type="ECO:0000259" key="3">
    <source>
        <dbReference type="Pfam" id="PF07885"/>
    </source>
</evidence>
<dbReference type="GO" id="GO:0016020">
    <property type="term" value="C:membrane"/>
    <property type="evidence" value="ECO:0007669"/>
    <property type="project" value="InterPro"/>
</dbReference>
<dbReference type="AlphaFoldDB" id="A0A1R2AM54"/>
<dbReference type="SUPFAM" id="SSF81324">
    <property type="entry name" value="Voltage-gated potassium channels"/>
    <property type="match status" value="1"/>
</dbReference>
<evidence type="ECO:0000313" key="5">
    <source>
        <dbReference type="Proteomes" id="UP000187209"/>
    </source>
</evidence>
<dbReference type="InterPro" id="IPR015449">
    <property type="entry name" value="K_chnl_Ca-activ_SK"/>
</dbReference>
<evidence type="ECO:0000256" key="2">
    <source>
        <dbReference type="SAM" id="Phobius"/>
    </source>
</evidence>
<dbReference type="OrthoDB" id="6128189at2759"/>
<sequence>MHKSKVVPGEILPNDSIETRQIILVGNKDNNSKCNKEPKKSKQNFIMPEDESPGDFVVPQVNKHLKRLVLEELKNDDNILAVLAALSASFALAENEQTFYRIPESQSYTLLLRLGITIFSIASIFLIIRRYQMLLLLEVLKYTVGTKDTLFSTGIYKNMLLEIFINCIISPPGYDYYFEIDTLGYIITYSIDDIITFFILLRLYTILRLFSHHSIYTQSLAERICERYGHSADTTFALKSFMKDSPFTGIIIVFFSISLFSAACMRIAERPETLASDEPVPSKLENLSDNLWVIFYTTTTVGYGNIFPITHVGRLTCIIACIFGNMYLGLLIVAIHQKMEHDDNEHLAYTWICRHYKKSTIENHAKNAIRCAVKLFMLSKKWPRGTISKIKPNTKVKVKSRLFGFDLNYLNEEQFMKKCEIYREMKNNLKTMKDVVRKMRNAGTKEANYIKEIDDTVKIDSSMIFKKIQNMINKETLMINNDTVSSQQSIEKKLSEVKENANNLRKMLRTAIRRRTSQDDTPLISTRKRRTVGFEHLP</sequence>
<dbReference type="Gene3D" id="1.10.287.70">
    <property type="match status" value="1"/>
</dbReference>
<feature type="transmembrane region" description="Helical" evidence="2">
    <location>
        <begin position="247"/>
        <end position="268"/>
    </location>
</feature>
<feature type="transmembrane region" description="Helical" evidence="2">
    <location>
        <begin position="315"/>
        <end position="335"/>
    </location>
</feature>
<dbReference type="InterPro" id="IPR013099">
    <property type="entry name" value="K_chnl_dom"/>
</dbReference>
<dbReference type="Pfam" id="PF07885">
    <property type="entry name" value="Ion_trans_2"/>
    <property type="match status" value="1"/>
</dbReference>
<comment type="caution">
    <text evidence="4">The sequence shown here is derived from an EMBL/GenBank/DDBJ whole genome shotgun (WGS) entry which is preliminary data.</text>
</comment>
<keyword evidence="1" id="KW-0175">Coiled coil</keyword>
<organism evidence="4 5">
    <name type="scientific">Stentor coeruleus</name>
    <dbReference type="NCBI Taxonomy" id="5963"/>
    <lineage>
        <taxon>Eukaryota</taxon>
        <taxon>Sar</taxon>
        <taxon>Alveolata</taxon>
        <taxon>Ciliophora</taxon>
        <taxon>Postciliodesmatophora</taxon>
        <taxon>Heterotrichea</taxon>
        <taxon>Heterotrichida</taxon>
        <taxon>Stentoridae</taxon>
        <taxon>Stentor</taxon>
    </lineage>
</organism>
<dbReference type="Proteomes" id="UP000187209">
    <property type="component" value="Unassembled WGS sequence"/>
</dbReference>
<protein>
    <recommendedName>
        <fullName evidence="3">Potassium channel domain-containing protein</fullName>
    </recommendedName>
</protein>
<feature type="coiled-coil region" evidence="1">
    <location>
        <begin position="487"/>
        <end position="514"/>
    </location>
</feature>
<evidence type="ECO:0000256" key="1">
    <source>
        <dbReference type="SAM" id="Coils"/>
    </source>
</evidence>
<keyword evidence="2" id="KW-1133">Transmembrane helix</keyword>
<feature type="transmembrane region" description="Helical" evidence="2">
    <location>
        <begin position="110"/>
        <end position="128"/>
    </location>
</feature>
<feature type="transmembrane region" description="Helical" evidence="2">
    <location>
        <begin position="291"/>
        <end position="308"/>
    </location>
</feature>
<reference evidence="4 5" key="1">
    <citation type="submission" date="2016-11" db="EMBL/GenBank/DDBJ databases">
        <title>The macronuclear genome of Stentor coeruleus: a giant cell with tiny introns.</title>
        <authorList>
            <person name="Slabodnick M."/>
            <person name="Ruby J.G."/>
            <person name="Reiff S.B."/>
            <person name="Swart E.C."/>
            <person name="Gosai S."/>
            <person name="Prabakaran S."/>
            <person name="Witkowska E."/>
            <person name="Larue G.E."/>
            <person name="Fisher S."/>
            <person name="Freeman R.M."/>
            <person name="Gunawardena J."/>
            <person name="Chu W."/>
            <person name="Stover N.A."/>
            <person name="Gregory B.D."/>
            <person name="Nowacki M."/>
            <person name="Derisi J."/>
            <person name="Roy S.W."/>
            <person name="Marshall W.F."/>
            <person name="Sood P."/>
        </authorList>
    </citation>
    <scope>NUCLEOTIDE SEQUENCE [LARGE SCALE GENOMIC DNA]</scope>
    <source>
        <strain evidence="4">WM001</strain>
    </source>
</reference>
<keyword evidence="2" id="KW-0472">Membrane</keyword>
<name>A0A1R2AM54_9CILI</name>
<dbReference type="GO" id="GO:0016286">
    <property type="term" value="F:small conductance calcium-activated potassium channel activity"/>
    <property type="evidence" value="ECO:0007669"/>
    <property type="project" value="InterPro"/>
</dbReference>
<dbReference type="EMBL" id="MPUH01002052">
    <property type="protein sequence ID" value="OMJ65574.1"/>
    <property type="molecule type" value="Genomic_DNA"/>
</dbReference>
<feature type="transmembrane region" description="Helical" evidence="2">
    <location>
        <begin position="183"/>
        <end position="204"/>
    </location>
</feature>
<proteinExistence type="predicted"/>